<dbReference type="InterPro" id="IPR008974">
    <property type="entry name" value="TRAF-like"/>
</dbReference>
<dbReference type="Pfam" id="PF22486">
    <property type="entry name" value="MATH_2"/>
    <property type="match status" value="1"/>
</dbReference>
<dbReference type="PANTHER" id="PTHR47022:SF1">
    <property type="entry name" value="BTB AND MATH DOMAIN-CONTAINING PROTEIN 36-RELATED"/>
    <property type="match status" value="1"/>
</dbReference>
<gene>
    <name evidence="2" type="ORF">niasHT_003433</name>
</gene>
<comment type="caution">
    <text evidence="2">The sequence shown here is derived from an EMBL/GenBank/DDBJ whole genome shotgun (WGS) entry which is preliminary data.</text>
</comment>
<keyword evidence="3" id="KW-1185">Reference proteome</keyword>
<evidence type="ECO:0000313" key="3">
    <source>
        <dbReference type="Proteomes" id="UP001620626"/>
    </source>
</evidence>
<name>A0ABD2M1W6_9BILA</name>
<dbReference type="AlphaFoldDB" id="A0ABD2M1W6"/>
<dbReference type="Gene3D" id="2.60.210.10">
    <property type="entry name" value="Apoptosis, Tumor Necrosis Factor Receptor Associated Protein 2, Chain A"/>
    <property type="match status" value="1"/>
</dbReference>
<dbReference type="PANTHER" id="PTHR47022">
    <property type="entry name" value="BTB AND MATH DOMAIN-CONTAINING PROTEIN 36-RELATED"/>
    <property type="match status" value="1"/>
</dbReference>
<dbReference type="PROSITE" id="PS50144">
    <property type="entry name" value="MATH"/>
    <property type="match status" value="1"/>
</dbReference>
<sequence>MEPLMEHKVCGTTIPMCGEHLRQRPQHICVPSTRILIRGVEFEQLRIRHCSVTRGSSGPASPGYSLAVPMQPEQAHLNPQGQREKGPHPHQTDYLAGLKHCCDTRRAMTETWFRSVTAAALDTSGISPVDSERPCPPLWEELLDPSKGFYNKDEDKVKLAIDVIVDEPKTEQFISDPNKSNGTLSMEIEKLSEFAREIIGSERRSEAIHIKGMPWKIWAQIEKKDESIEKWLGFYLLCDASEKDGNWSRKCSATLRIVSQKNDVGDFTGKFDHVFNNNSNDWGFIYFISFAELMEPSKGLYNKDEDKVILAIDFTCE</sequence>
<protein>
    <recommendedName>
        <fullName evidence="1">MATH domain-containing protein</fullName>
    </recommendedName>
</protein>
<accession>A0ABD2M1W6</accession>
<proteinExistence type="predicted"/>
<reference evidence="2 3" key="1">
    <citation type="submission" date="2024-10" db="EMBL/GenBank/DDBJ databases">
        <authorList>
            <person name="Kim D."/>
        </authorList>
    </citation>
    <scope>NUCLEOTIDE SEQUENCE [LARGE SCALE GENOMIC DNA]</scope>
    <source>
        <strain evidence="2">BH-2024</strain>
    </source>
</reference>
<dbReference type="Proteomes" id="UP001620626">
    <property type="component" value="Unassembled WGS sequence"/>
</dbReference>
<feature type="domain" description="MATH" evidence="1">
    <location>
        <begin position="181"/>
        <end position="312"/>
    </location>
</feature>
<dbReference type="SUPFAM" id="SSF49599">
    <property type="entry name" value="TRAF domain-like"/>
    <property type="match status" value="1"/>
</dbReference>
<organism evidence="2 3">
    <name type="scientific">Heterodera trifolii</name>
    <dbReference type="NCBI Taxonomy" id="157864"/>
    <lineage>
        <taxon>Eukaryota</taxon>
        <taxon>Metazoa</taxon>
        <taxon>Ecdysozoa</taxon>
        <taxon>Nematoda</taxon>
        <taxon>Chromadorea</taxon>
        <taxon>Rhabditida</taxon>
        <taxon>Tylenchina</taxon>
        <taxon>Tylenchomorpha</taxon>
        <taxon>Tylenchoidea</taxon>
        <taxon>Heteroderidae</taxon>
        <taxon>Heteroderinae</taxon>
        <taxon>Heterodera</taxon>
    </lineage>
</organism>
<evidence type="ECO:0000313" key="2">
    <source>
        <dbReference type="EMBL" id="KAL3121505.1"/>
    </source>
</evidence>
<dbReference type="SMART" id="SM00061">
    <property type="entry name" value="MATH"/>
    <property type="match status" value="1"/>
</dbReference>
<evidence type="ECO:0000259" key="1">
    <source>
        <dbReference type="PROSITE" id="PS50144"/>
    </source>
</evidence>
<dbReference type="EMBL" id="JBICBT010000185">
    <property type="protein sequence ID" value="KAL3121505.1"/>
    <property type="molecule type" value="Genomic_DNA"/>
</dbReference>
<dbReference type="InterPro" id="IPR002083">
    <property type="entry name" value="MATH/TRAF_dom"/>
</dbReference>